<evidence type="ECO:0000256" key="4">
    <source>
        <dbReference type="ARBA" id="ARBA00023033"/>
    </source>
</evidence>
<feature type="domain" description="Luciferase-like" evidence="5">
    <location>
        <begin position="6"/>
        <end position="223"/>
    </location>
</feature>
<dbReference type="Pfam" id="PF00296">
    <property type="entry name" value="Bac_luciferase"/>
    <property type="match status" value="1"/>
</dbReference>
<dbReference type="PANTHER" id="PTHR42847">
    <property type="entry name" value="ALKANESULFONATE MONOOXYGENASE"/>
    <property type="match status" value="1"/>
</dbReference>
<evidence type="ECO:0000259" key="5">
    <source>
        <dbReference type="Pfam" id="PF00296"/>
    </source>
</evidence>
<protein>
    <recommendedName>
        <fullName evidence="5">Luciferase-like domain-containing protein</fullName>
    </recommendedName>
</protein>
<keyword evidence="1" id="KW-0285">Flavoprotein</keyword>
<keyword evidence="2" id="KW-0288">FMN</keyword>
<dbReference type="NCBIfam" id="TIGR03619">
    <property type="entry name" value="F420_Rv2161c"/>
    <property type="match status" value="1"/>
</dbReference>
<dbReference type="InterPro" id="IPR036661">
    <property type="entry name" value="Luciferase-like_sf"/>
</dbReference>
<dbReference type="InterPro" id="IPR011251">
    <property type="entry name" value="Luciferase-like_dom"/>
</dbReference>
<reference evidence="6" key="1">
    <citation type="submission" date="2018-05" db="EMBL/GenBank/DDBJ databases">
        <authorList>
            <person name="Lanie J.A."/>
            <person name="Ng W.-L."/>
            <person name="Kazmierczak K.M."/>
            <person name="Andrzejewski T.M."/>
            <person name="Davidsen T.M."/>
            <person name="Wayne K.J."/>
            <person name="Tettelin H."/>
            <person name="Glass J.I."/>
            <person name="Rusch D."/>
            <person name="Podicherti R."/>
            <person name="Tsui H.-C.T."/>
            <person name="Winkler M.E."/>
        </authorList>
    </citation>
    <scope>NUCLEOTIDE SEQUENCE</scope>
</reference>
<gene>
    <name evidence="6" type="ORF">METZ01_LOCUS96030</name>
</gene>
<evidence type="ECO:0000256" key="2">
    <source>
        <dbReference type="ARBA" id="ARBA00022643"/>
    </source>
</evidence>
<dbReference type="SUPFAM" id="SSF51679">
    <property type="entry name" value="Bacterial luciferase-like"/>
    <property type="match status" value="1"/>
</dbReference>
<dbReference type="EMBL" id="UINC01009636">
    <property type="protein sequence ID" value="SVA43176.1"/>
    <property type="molecule type" value="Genomic_DNA"/>
</dbReference>
<organism evidence="6">
    <name type="scientific">marine metagenome</name>
    <dbReference type="NCBI Taxonomy" id="408172"/>
    <lineage>
        <taxon>unclassified sequences</taxon>
        <taxon>metagenomes</taxon>
        <taxon>ecological metagenomes</taxon>
    </lineage>
</organism>
<dbReference type="GO" id="GO:0008726">
    <property type="term" value="F:alkanesulfonate monooxygenase activity"/>
    <property type="evidence" value="ECO:0007669"/>
    <property type="project" value="TreeGrafter"/>
</dbReference>
<evidence type="ECO:0000313" key="6">
    <source>
        <dbReference type="EMBL" id="SVA43176.1"/>
    </source>
</evidence>
<dbReference type="Gene3D" id="3.20.20.30">
    <property type="entry name" value="Luciferase-like domain"/>
    <property type="match status" value="1"/>
</dbReference>
<sequence>MGGLADPESMARVAVAAEEAGFESVWTGEHLVAASPRTPPSPVRPDTHFVDQVASLSFLAAHTTTLRLGTGIVILPQRSPVVLAKELASLDVLSHGRLEFGIGVGYVPVEFEAVSVPFEERGARTDEHLDALRALWRGDLEFEGRFTAWHGAEAHPRPVQPNGPPVHVGGGSAATWRRAVTKGNGWYGFAVTPDFVEKALAALAQAAEVHERPTGLGDLQVSVSPIEPVDRDLCRRYESLGVDRIIVVQDFRAMSGGPDPGAADQAIAGLEALAAELDLS</sequence>
<keyword evidence="4" id="KW-0503">Monooxygenase</keyword>
<dbReference type="InterPro" id="IPR050172">
    <property type="entry name" value="SsuD_RutA_monooxygenase"/>
</dbReference>
<dbReference type="GO" id="GO:0046306">
    <property type="term" value="P:alkanesulfonate catabolic process"/>
    <property type="evidence" value="ECO:0007669"/>
    <property type="project" value="TreeGrafter"/>
</dbReference>
<proteinExistence type="predicted"/>
<name>A0A381VS76_9ZZZZ</name>
<accession>A0A381VS76</accession>
<keyword evidence="3" id="KW-0560">Oxidoreductase</keyword>
<dbReference type="AlphaFoldDB" id="A0A381VS76"/>
<dbReference type="InterPro" id="IPR019921">
    <property type="entry name" value="Lucif-like_OxRdtase_Rv2161c"/>
</dbReference>
<dbReference type="PANTHER" id="PTHR42847:SF4">
    <property type="entry name" value="ALKANESULFONATE MONOOXYGENASE-RELATED"/>
    <property type="match status" value="1"/>
</dbReference>
<evidence type="ECO:0000256" key="3">
    <source>
        <dbReference type="ARBA" id="ARBA00023002"/>
    </source>
</evidence>
<evidence type="ECO:0000256" key="1">
    <source>
        <dbReference type="ARBA" id="ARBA00022630"/>
    </source>
</evidence>